<dbReference type="InterPro" id="IPR002052">
    <property type="entry name" value="DNA_methylase_N6_adenine_CS"/>
</dbReference>
<gene>
    <name evidence="5" type="ORF">H8S02_08510</name>
</gene>
<dbReference type="Pfam" id="PF02926">
    <property type="entry name" value="THUMP"/>
    <property type="match status" value="1"/>
</dbReference>
<dbReference type="InterPro" id="IPR053943">
    <property type="entry name" value="RlmKL-like_Mtase_CS"/>
</dbReference>
<feature type="domain" description="THUMP" evidence="4">
    <location>
        <begin position="45"/>
        <end position="155"/>
    </location>
</feature>
<keyword evidence="3" id="KW-0694">RNA-binding</keyword>
<dbReference type="Gene3D" id="3.30.2130.30">
    <property type="match status" value="1"/>
</dbReference>
<reference evidence="5 6" key="1">
    <citation type="submission" date="2020-08" db="EMBL/GenBank/DDBJ databases">
        <title>Genome public.</title>
        <authorList>
            <person name="Liu C."/>
            <person name="Sun Q."/>
        </authorList>
    </citation>
    <scope>NUCLEOTIDE SEQUENCE [LARGE SCALE GENOMIC DNA]</scope>
    <source>
        <strain evidence="5 6">M2</strain>
    </source>
</reference>
<name>A0ABR7GNV9_9FIRM</name>
<keyword evidence="2" id="KW-0808">Transferase</keyword>
<dbReference type="EMBL" id="JACOPK010000007">
    <property type="protein sequence ID" value="MBC5695986.1"/>
    <property type="molecule type" value="Genomic_DNA"/>
</dbReference>
<evidence type="ECO:0000313" key="5">
    <source>
        <dbReference type="EMBL" id="MBC5695986.1"/>
    </source>
</evidence>
<keyword evidence="6" id="KW-1185">Reference proteome</keyword>
<dbReference type="PANTHER" id="PTHR47313">
    <property type="entry name" value="RIBOSOMAL RNA LARGE SUBUNIT METHYLTRANSFERASE K/L"/>
    <property type="match status" value="1"/>
</dbReference>
<dbReference type="SUPFAM" id="SSF53335">
    <property type="entry name" value="S-adenosyl-L-methionine-dependent methyltransferases"/>
    <property type="match status" value="1"/>
</dbReference>
<evidence type="ECO:0000256" key="3">
    <source>
        <dbReference type="PROSITE-ProRule" id="PRU00529"/>
    </source>
</evidence>
<dbReference type="GO" id="GO:0032259">
    <property type="term" value="P:methylation"/>
    <property type="evidence" value="ECO:0007669"/>
    <property type="project" value="UniProtKB-KW"/>
</dbReference>
<keyword evidence="1 5" id="KW-0489">Methyltransferase</keyword>
<dbReference type="InterPro" id="IPR000241">
    <property type="entry name" value="RlmKL-like_Mtase"/>
</dbReference>
<evidence type="ECO:0000313" key="6">
    <source>
        <dbReference type="Proteomes" id="UP000641741"/>
    </source>
</evidence>
<dbReference type="InterPro" id="IPR004114">
    <property type="entry name" value="THUMP_dom"/>
</dbReference>
<dbReference type="InterPro" id="IPR054170">
    <property type="entry name" value="RlmL_1st"/>
</dbReference>
<evidence type="ECO:0000256" key="2">
    <source>
        <dbReference type="ARBA" id="ARBA00022679"/>
    </source>
</evidence>
<dbReference type="PROSITE" id="PS01261">
    <property type="entry name" value="UPF0020"/>
    <property type="match status" value="1"/>
</dbReference>
<dbReference type="InterPro" id="IPR029063">
    <property type="entry name" value="SAM-dependent_MTases_sf"/>
</dbReference>
<evidence type="ECO:0000259" key="4">
    <source>
        <dbReference type="PROSITE" id="PS51165"/>
    </source>
</evidence>
<dbReference type="Proteomes" id="UP000641741">
    <property type="component" value="Unassembled WGS sequence"/>
</dbReference>
<dbReference type="GO" id="GO:0008168">
    <property type="term" value="F:methyltransferase activity"/>
    <property type="evidence" value="ECO:0007669"/>
    <property type="project" value="UniProtKB-KW"/>
</dbReference>
<dbReference type="CDD" id="cd11715">
    <property type="entry name" value="THUMP_AdoMetMT"/>
    <property type="match status" value="1"/>
</dbReference>
<comment type="caution">
    <text evidence="5">The sequence shown here is derived from an EMBL/GenBank/DDBJ whole genome shotgun (WGS) entry which is preliminary data.</text>
</comment>
<dbReference type="SMART" id="SM00981">
    <property type="entry name" value="THUMP"/>
    <property type="match status" value="1"/>
</dbReference>
<accession>A0ABR7GNV9</accession>
<sequence length="380" mass="42480">MELTMCCPTLFGLEGIVADELRFGGRLTDVRAENGRVFFEGDESTLAWANLNLRCAERVLIRLGAFRAKTFDQLFEGVKALPWEEFIPADGAFPVKGHSLDSALHSIPDCQKIVKKAVVSRLSQKYGQGWFEESGAKYQIQFAIMHDTAEIYLDTSGAGLHKRGYRANSNAAPLRETLAAAMVKLARWRGREPFLDPFCGSGTIAIEAAMIAQRRAPGLLRRFDAEKWSCFDKKVWQQAREDALCMADAAARFDIVGSDIDPECVKLSISNAHKAGVAGTVFFEQADATKRDYSGGGILFANPPYGERLLDQQQAEQLYTALGRATKNSPMKQYILSSDPLFERCYGRPADKRRKLYNGMIKCELHMYFKNAPRKPRPQV</sequence>
<evidence type="ECO:0000256" key="1">
    <source>
        <dbReference type="ARBA" id="ARBA00022603"/>
    </source>
</evidence>
<protein>
    <submittedName>
        <fullName evidence="5">Class I SAM-dependent RNA methyltransferase</fullName>
    </submittedName>
</protein>
<dbReference type="Gene3D" id="3.40.50.150">
    <property type="entry name" value="Vaccinia Virus protein VP39"/>
    <property type="match status" value="1"/>
</dbReference>
<dbReference type="PANTHER" id="PTHR47313:SF1">
    <property type="entry name" value="RIBOSOMAL RNA LARGE SUBUNIT METHYLTRANSFERASE K_L"/>
    <property type="match status" value="1"/>
</dbReference>
<dbReference type="Pfam" id="PF01170">
    <property type="entry name" value="UPF0020"/>
    <property type="match status" value="1"/>
</dbReference>
<dbReference type="PROSITE" id="PS51165">
    <property type="entry name" value="THUMP"/>
    <property type="match status" value="1"/>
</dbReference>
<organism evidence="5 6">
    <name type="scientific">Agathobaculum hominis</name>
    <dbReference type="NCBI Taxonomy" id="2763014"/>
    <lineage>
        <taxon>Bacteria</taxon>
        <taxon>Bacillati</taxon>
        <taxon>Bacillota</taxon>
        <taxon>Clostridia</taxon>
        <taxon>Eubacteriales</taxon>
        <taxon>Butyricicoccaceae</taxon>
        <taxon>Agathobaculum</taxon>
    </lineage>
</organism>
<dbReference type="Pfam" id="PF22020">
    <property type="entry name" value="RlmL_1st"/>
    <property type="match status" value="1"/>
</dbReference>
<proteinExistence type="predicted"/>
<dbReference type="PROSITE" id="PS00092">
    <property type="entry name" value="N6_MTASE"/>
    <property type="match status" value="1"/>
</dbReference>
<dbReference type="RefSeq" id="WP_186970164.1">
    <property type="nucleotide sequence ID" value="NZ_JACOPK010000007.1"/>
</dbReference>